<dbReference type="Pfam" id="PF03814">
    <property type="entry name" value="KdpA"/>
    <property type="match status" value="1"/>
</dbReference>
<dbReference type="PANTHER" id="PTHR30607">
    <property type="entry name" value="POTASSIUM-TRANSPORTING ATPASE A CHAIN"/>
    <property type="match status" value="1"/>
</dbReference>
<accession>A0AAP2W8L8</accession>
<name>A0AAP2W8L8_9EURY</name>
<dbReference type="RefSeq" id="WP_230743080.1">
    <property type="nucleotide sequence ID" value="NZ_PGCK01000014.1"/>
</dbReference>
<evidence type="ECO:0000256" key="6">
    <source>
        <dbReference type="ARBA" id="ARBA00022989"/>
    </source>
</evidence>
<keyword evidence="4 9" id="KW-0812">Transmembrane</keyword>
<reference evidence="10 11" key="1">
    <citation type="submission" date="2017-11" db="EMBL/GenBank/DDBJ databases">
        <title>Isolation and Characterization of Family Methanocellaceae Species from Potential Methane Hydrate Area Offshore Southwestern Taiwan.</title>
        <authorList>
            <person name="Zhang W.-L."/>
            <person name="Chen W.-C."/>
            <person name="Lai M.-C."/>
            <person name="Chen S.-C."/>
        </authorList>
    </citation>
    <scope>NUCLEOTIDE SEQUENCE [LARGE SCALE GENOMIC DNA]</scope>
    <source>
        <strain evidence="10 11">CWC-04</strain>
    </source>
</reference>
<evidence type="ECO:0000256" key="8">
    <source>
        <dbReference type="ARBA" id="ARBA00023136"/>
    </source>
</evidence>
<feature type="transmembrane region" description="Helical" evidence="9">
    <location>
        <begin position="165"/>
        <end position="190"/>
    </location>
</feature>
<dbReference type="GO" id="GO:0005886">
    <property type="term" value="C:plasma membrane"/>
    <property type="evidence" value="ECO:0007669"/>
    <property type="project" value="TreeGrafter"/>
</dbReference>
<dbReference type="AlphaFoldDB" id="A0AAP2W8L8"/>
<keyword evidence="11" id="KW-1185">Reference proteome</keyword>
<evidence type="ECO:0000256" key="5">
    <source>
        <dbReference type="ARBA" id="ARBA00022958"/>
    </source>
</evidence>
<evidence type="ECO:0000256" key="1">
    <source>
        <dbReference type="ARBA" id="ARBA00022448"/>
    </source>
</evidence>
<dbReference type="PANTHER" id="PTHR30607:SF2">
    <property type="entry name" value="POTASSIUM-TRANSPORTING ATPASE POTASSIUM-BINDING SUBUNIT"/>
    <property type="match status" value="1"/>
</dbReference>
<sequence length="552" mass="58669">MGLIIGVLQILTIILLATVLAIPMGKYIAGVFSRKKSFLDLIFSPVEKAALAATGEMGKYGMDWKEYLAALLLMNAAMWVLAISGFIIMGMSPDLAFHTASSFTANTDQQHYSGELQMSSYGQMMVIFLMFSSSATGLASAFAFIRGFGTTGGKLGNYFEDMVRILVRILIPFSLLSAIIFAACGVPQVMGGELVMDTLAGGLQSIPIGPTAAMESIKFLGNNGGGYYNTNSAHPFENPSPLTNVVQLILTMLIPLSLPYAFGIIMGNKRQGYTLLAVILFIFISASVMLAVGTSDNPDLPSGITLPSGYIEGKEQRFTAFESVFFVATNTYVQSGGTTCSISSMMPMGVLGAMIGMMLGCVPGGIGIGLELLLAYSIVSVFIAGLMVGKIPEFMRKKIGTDEMKYVFLVIITFPIIVLISTASTILLMPSHDITLNDGTRGFSEILYEFLSASANNGSGMAGLQSSSPYFNILSGTLILIGRYVPISAFLGLAGLLSTKKTIEDTRGSFPTDTIIFAVLLICVLIMDSALSFLPVLAMGPLADLISTGVKI</sequence>
<feature type="transmembrane region" description="Helical" evidence="9">
    <location>
        <begin position="470"/>
        <end position="494"/>
    </location>
</feature>
<feature type="transmembrane region" description="Helical" evidence="9">
    <location>
        <begin position="406"/>
        <end position="429"/>
    </location>
</feature>
<keyword evidence="3" id="KW-0633">Potassium transport</keyword>
<keyword evidence="5" id="KW-0630">Potassium</keyword>
<dbReference type="GO" id="GO:0008556">
    <property type="term" value="F:P-type potassium transmembrane transporter activity"/>
    <property type="evidence" value="ECO:0007669"/>
    <property type="project" value="InterPro"/>
</dbReference>
<evidence type="ECO:0000256" key="4">
    <source>
        <dbReference type="ARBA" id="ARBA00022692"/>
    </source>
</evidence>
<keyword evidence="7" id="KW-0406">Ion transport</keyword>
<dbReference type="EMBL" id="PGCK01000014">
    <property type="protein sequence ID" value="MCD1296156.1"/>
    <property type="molecule type" value="Genomic_DNA"/>
</dbReference>
<gene>
    <name evidence="10" type="primary">kdpA</name>
    <name evidence="10" type="ORF">CUJ83_14225</name>
</gene>
<proteinExistence type="predicted"/>
<dbReference type="NCBIfam" id="TIGR00680">
    <property type="entry name" value="kdpA"/>
    <property type="match status" value="1"/>
</dbReference>
<evidence type="ECO:0000256" key="2">
    <source>
        <dbReference type="ARBA" id="ARBA00022475"/>
    </source>
</evidence>
<evidence type="ECO:0000313" key="11">
    <source>
        <dbReference type="Proteomes" id="UP001320159"/>
    </source>
</evidence>
<keyword evidence="1" id="KW-0813">Transport</keyword>
<feature type="transmembrane region" description="Helical" evidence="9">
    <location>
        <begin position="273"/>
        <end position="292"/>
    </location>
</feature>
<feature type="transmembrane region" description="Helical" evidence="9">
    <location>
        <begin position="6"/>
        <end position="29"/>
    </location>
</feature>
<keyword evidence="8 9" id="KW-0472">Membrane</keyword>
<protein>
    <submittedName>
        <fullName evidence="10">Potassium-transporting ATPase subunit A</fullName>
    </submittedName>
</protein>
<keyword evidence="6 9" id="KW-1133">Transmembrane helix</keyword>
<feature type="transmembrane region" description="Helical" evidence="9">
    <location>
        <begin position="67"/>
        <end position="89"/>
    </location>
</feature>
<dbReference type="Proteomes" id="UP001320159">
    <property type="component" value="Unassembled WGS sequence"/>
</dbReference>
<feature type="transmembrane region" description="Helical" evidence="9">
    <location>
        <begin position="515"/>
        <end position="538"/>
    </location>
</feature>
<evidence type="ECO:0000256" key="3">
    <source>
        <dbReference type="ARBA" id="ARBA00022538"/>
    </source>
</evidence>
<evidence type="ECO:0000313" key="10">
    <source>
        <dbReference type="EMBL" id="MCD1296156.1"/>
    </source>
</evidence>
<feature type="transmembrane region" description="Helical" evidence="9">
    <location>
        <begin position="353"/>
        <end position="386"/>
    </location>
</feature>
<dbReference type="PIRSF" id="PIRSF001294">
    <property type="entry name" value="K_ATPaseA"/>
    <property type="match status" value="1"/>
</dbReference>
<comment type="caution">
    <text evidence="10">The sequence shown here is derived from an EMBL/GenBank/DDBJ whole genome shotgun (WGS) entry which is preliminary data.</text>
</comment>
<feature type="transmembrane region" description="Helical" evidence="9">
    <location>
        <begin position="245"/>
        <end position="266"/>
    </location>
</feature>
<organism evidence="10 11">
    <name type="scientific">Methanooceanicella nereidis</name>
    <dbReference type="NCBI Taxonomy" id="2052831"/>
    <lineage>
        <taxon>Archaea</taxon>
        <taxon>Methanobacteriati</taxon>
        <taxon>Methanobacteriota</taxon>
        <taxon>Stenosarchaea group</taxon>
        <taxon>Methanomicrobia</taxon>
        <taxon>Methanocellales</taxon>
        <taxon>Methanocellaceae</taxon>
        <taxon>Methanooceanicella</taxon>
    </lineage>
</organism>
<dbReference type="InterPro" id="IPR004623">
    <property type="entry name" value="KdpA"/>
</dbReference>
<feature type="transmembrane region" description="Helical" evidence="9">
    <location>
        <begin position="121"/>
        <end position="145"/>
    </location>
</feature>
<evidence type="ECO:0000256" key="9">
    <source>
        <dbReference type="SAM" id="Phobius"/>
    </source>
</evidence>
<evidence type="ECO:0000256" key="7">
    <source>
        <dbReference type="ARBA" id="ARBA00023065"/>
    </source>
</evidence>
<keyword evidence="2" id="KW-1003">Cell membrane</keyword>